<evidence type="ECO:0000256" key="5">
    <source>
        <dbReference type="ARBA" id="ARBA00022725"/>
    </source>
</evidence>
<feature type="transmembrane region" description="Helical" evidence="14">
    <location>
        <begin position="56"/>
        <end position="76"/>
    </location>
</feature>
<dbReference type="OrthoDB" id="5967898at2759"/>
<evidence type="ECO:0000256" key="4">
    <source>
        <dbReference type="ARBA" id="ARBA00022692"/>
    </source>
</evidence>
<evidence type="ECO:0000256" key="10">
    <source>
        <dbReference type="ARBA" id="ARBA00023170"/>
    </source>
</evidence>
<sequence>MNQSTSGITLALTSYETLNQTKNIFFIFIFLVYVASTLANIFLMAIIFLESTLHKPMYIFLFNLACNGLIGSTTVWPKVMDNLLSNTWTITYAGCLVQIFLLGVYATCTFTILTVMAYDRYVFIFMPLQYHNIMTPSKVKHLLVLSNLVPMCTVSGQVCLASKLSLCRYTIHKLFCDNKSLTNLACAKNTLHHINSLYGICIFVAFGIVIIFFVLLSYEKIILVIFRASKDAQRKAFVKCMPHLIVFVNFSLSSLFSIIHNQFPRYVPEQLNAFLSVQFILIPPLLHPIIYGLKTDEIRNSIRRKVFAFSQAVWL</sequence>
<evidence type="ECO:0000256" key="2">
    <source>
        <dbReference type="ARBA" id="ARBA00022475"/>
    </source>
</evidence>
<feature type="transmembrane region" description="Helical" evidence="14">
    <location>
        <begin position="197"/>
        <end position="216"/>
    </location>
</feature>
<feature type="transmembrane region" description="Helical" evidence="14">
    <location>
        <begin position="24"/>
        <end position="49"/>
    </location>
</feature>
<dbReference type="FunFam" id="1.20.1070.10:FF:000024">
    <property type="entry name" value="Olfactory receptor"/>
    <property type="match status" value="1"/>
</dbReference>
<evidence type="ECO:0000256" key="3">
    <source>
        <dbReference type="ARBA" id="ARBA00022606"/>
    </source>
</evidence>
<dbReference type="RefSeq" id="XP_030633792.1">
    <property type="nucleotide sequence ID" value="XM_030777932.1"/>
</dbReference>
<dbReference type="PANTHER" id="PTHR26451">
    <property type="entry name" value="G_PROTEIN_RECEP_F1_2 DOMAIN-CONTAINING PROTEIN"/>
    <property type="match status" value="1"/>
</dbReference>
<evidence type="ECO:0000313" key="17">
    <source>
        <dbReference type="RefSeq" id="XP_030633792.1"/>
    </source>
</evidence>
<dbReference type="GO" id="GO:0005886">
    <property type="term" value="C:plasma membrane"/>
    <property type="evidence" value="ECO:0007669"/>
    <property type="project" value="UniProtKB-SubCell"/>
</dbReference>
<keyword evidence="4 13" id="KW-0812">Transmembrane</keyword>
<accession>A0A6J2VP00</accession>
<evidence type="ECO:0000256" key="12">
    <source>
        <dbReference type="ARBA" id="ARBA00023224"/>
    </source>
</evidence>
<keyword evidence="3 14" id="KW-0716">Sensory transduction</keyword>
<dbReference type="Gene3D" id="1.20.1070.10">
    <property type="entry name" value="Rhodopsin 7-helix transmembrane proteins"/>
    <property type="match status" value="1"/>
</dbReference>
<organism evidence="16 17">
    <name type="scientific">Chanos chanos</name>
    <name type="common">Milkfish</name>
    <name type="synonym">Mugil chanos</name>
    <dbReference type="NCBI Taxonomy" id="29144"/>
    <lineage>
        <taxon>Eukaryota</taxon>
        <taxon>Metazoa</taxon>
        <taxon>Chordata</taxon>
        <taxon>Craniata</taxon>
        <taxon>Vertebrata</taxon>
        <taxon>Euteleostomi</taxon>
        <taxon>Actinopterygii</taxon>
        <taxon>Neopterygii</taxon>
        <taxon>Teleostei</taxon>
        <taxon>Ostariophysi</taxon>
        <taxon>Gonorynchiformes</taxon>
        <taxon>Chanidae</taxon>
        <taxon>Chanos</taxon>
    </lineage>
</organism>
<keyword evidence="11" id="KW-0325">Glycoprotein</keyword>
<evidence type="ECO:0000256" key="1">
    <source>
        <dbReference type="ARBA" id="ARBA00004651"/>
    </source>
</evidence>
<dbReference type="InterPro" id="IPR000276">
    <property type="entry name" value="GPCR_Rhodpsn"/>
</dbReference>
<keyword evidence="12 13" id="KW-0807">Transducer</keyword>
<comment type="subcellular location">
    <subcellularLocation>
        <location evidence="1 14">Cell membrane</location>
        <topology evidence="1 14">Multi-pass membrane protein</topology>
    </subcellularLocation>
</comment>
<keyword evidence="6 14" id="KW-1133">Transmembrane helix</keyword>
<comment type="similarity">
    <text evidence="13">Belongs to the G-protein coupled receptor 1 family.</text>
</comment>
<keyword evidence="5 14" id="KW-0552">Olfaction</keyword>
<feature type="transmembrane region" description="Helical" evidence="14">
    <location>
        <begin position="96"/>
        <end position="118"/>
    </location>
</feature>
<dbReference type="PROSITE" id="PS50262">
    <property type="entry name" value="G_PROTEIN_RECEP_F1_2"/>
    <property type="match status" value="1"/>
</dbReference>
<dbReference type="SUPFAM" id="SSF81321">
    <property type="entry name" value="Family A G protein-coupled receptor-like"/>
    <property type="match status" value="1"/>
</dbReference>
<dbReference type="GO" id="GO:0004984">
    <property type="term" value="F:olfactory receptor activity"/>
    <property type="evidence" value="ECO:0007669"/>
    <property type="project" value="InterPro"/>
</dbReference>
<dbReference type="InterPro" id="IPR052921">
    <property type="entry name" value="GPCR1_Superfamily_Member"/>
</dbReference>
<dbReference type="PROSITE" id="PS00237">
    <property type="entry name" value="G_PROTEIN_RECEP_F1_1"/>
    <property type="match status" value="1"/>
</dbReference>
<evidence type="ECO:0000256" key="14">
    <source>
        <dbReference type="RuleBase" id="RU363047"/>
    </source>
</evidence>
<dbReference type="GO" id="GO:0005549">
    <property type="term" value="F:odorant binding"/>
    <property type="evidence" value="ECO:0007669"/>
    <property type="project" value="TreeGrafter"/>
</dbReference>
<gene>
    <name evidence="17" type="primary">LOC115814959</name>
</gene>
<keyword evidence="7 13" id="KW-0297">G-protein coupled receptor</keyword>
<feature type="transmembrane region" description="Helical" evidence="14">
    <location>
        <begin position="236"/>
        <end position="259"/>
    </location>
</feature>
<keyword evidence="9" id="KW-1015">Disulfide bond</keyword>
<evidence type="ECO:0000256" key="11">
    <source>
        <dbReference type="ARBA" id="ARBA00023180"/>
    </source>
</evidence>
<dbReference type="PRINTS" id="PR00245">
    <property type="entry name" value="OLFACTORYR"/>
</dbReference>
<evidence type="ECO:0000256" key="13">
    <source>
        <dbReference type="RuleBase" id="RU000688"/>
    </source>
</evidence>
<keyword evidence="2 14" id="KW-1003">Cell membrane</keyword>
<keyword evidence="8 14" id="KW-0472">Membrane</keyword>
<dbReference type="InterPro" id="IPR017452">
    <property type="entry name" value="GPCR_Rhodpsn_7TM"/>
</dbReference>
<evidence type="ECO:0000256" key="6">
    <source>
        <dbReference type="ARBA" id="ARBA00022989"/>
    </source>
</evidence>
<evidence type="ECO:0000313" key="16">
    <source>
        <dbReference type="Proteomes" id="UP000504632"/>
    </source>
</evidence>
<keyword evidence="16" id="KW-1185">Reference proteome</keyword>
<reference evidence="17" key="1">
    <citation type="submission" date="2025-08" db="UniProtKB">
        <authorList>
            <consortium name="RefSeq"/>
        </authorList>
    </citation>
    <scope>IDENTIFICATION</scope>
</reference>
<feature type="domain" description="G-protein coupled receptors family 1 profile" evidence="15">
    <location>
        <begin position="39"/>
        <end position="291"/>
    </location>
</feature>
<evidence type="ECO:0000256" key="7">
    <source>
        <dbReference type="ARBA" id="ARBA00023040"/>
    </source>
</evidence>
<proteinExistence type="inferred from homology"/>
<dbReference type="GO" id="GO:0004930">
    <property type="term" value="F:G protein-coupled receptor activity"/>
    <property type="evidence" value="ECO:0007669"/>
    <property type="project" value="UniProtKB-KW"/>
</dbReference>
<name>A0A6J2VP00_CHACN</name>
<dbReference type="AlphaFoldDB" id="A0A6J2VP00"/>
<feature type="transmembrane region" description="Helical" evidence="14">
    <location>
        <begin position="271"/>
        <end position="293"/>
    </location>
</feature>
<dbReference type="Pfam" id="PF13853">
    <property type="entry name" value="7tm_4"/>
    <property type="match status" value="1"/>
</dbReference>
<dbReference type="PANTHER" id="PTHR26451:SF345">
    <property type="entry name" value="OLFACTORY RECEPTOR"/>
    <property type="match status" value="1"/>
</dbReference>
<dbReference type="Proteomes" id="UP000504632">
    <property type="component" value="Chromosome 6"/>
</dbReference>
<protein>
    <recommendedName>
        <fullName evidence="14">Olfactory receptor</fullName>
    </recommendedName>
</protein>
<dbReference type="InterPro" id="IPR000725">
    <property type="entry name" value="Olfact_rcpt"/>
</dbReference>
<dbReference type="PRINTS" id="PR00237">
    <property type="entry name" value="GPCRRHODOPSN"/>
</dbReference>
<evidence type="ECO:0000256" key="8">
    <source>
        <dbReference type="ARBA" id="ARBA00023136"/>
    </source>
</evidence>
<dbReference type="GeneID" id="115814959"/>
<keyword evidence="10 13" id="KW-0675">Receptor</keyword>
<dbReference type="InParanoid" id="A0A6J2VP00"/>
<evidence type="ECO:0000256" key="9">
    <source>
        <dbReference type="ARBA" id="ARBA00023157"/>
    </source>
</evidence>
<evidence type="ECO:0000259" key="15">
    <source>
        <dbReference type="PROSITE" id="PS50262"/>
    </source>
</evidence>